<dbReference type="Proteomes" id="UP000271241">
    <property type="component" value="Unassembled WGS sequence"/>
</dbReference>
<dbReference type="SUPFAM" id="SSF81383">
    <property type="entry name" value="F-box domain"/>
    <property type="match status" value="1"/>
</dbReference>
<evidence type="ECO:0000259" key="1">
    <source>
        <dbReference type="PROSITE" id="PS50181"/>
    </source>
</evidence>
<dbReference type="OrthoDB" id="10575119at2759"/>
<organism evidence="2 3">
    <name type="scientific">Thamnocephalis sphaerospora</name>
    <dbReference type="NCBI Taxonomy" id="78915"/>
    <lineage>
        <taxon>Eukaryota</taxon>
        <taxon>Fungi</taxon>
        <taxon>Fungi incertae sedis</taxon>
        <taxon>Zoopagomycota</taxon>
        <taxon>Zoopagomycotina</taxon>
        <taxon>Zoopagomycetes</taxon>
        <taxon>Zoopagales</taxon>
        <taxon>Sigmoideomycetaceae</taxon>
        <taxon>Thamnocephalis</taxon>
    </lineage>
</organism>
<dbReference type="EMBL" id="KZ993081">
    <property type="protein sequence ID" value="RKP05601.1"/>
    <property type="molecule type" value="Genomic_DNA"/>
</dbReference>
<feature type="domain" description="F-box" evidence="1">
    <location>
        <begin position="1"/>
        <end position="48"/>
    </location>
</feature>
<keyword evidence="3" id="KW-1185">Reference proteome</keyword>
<sequence length="192" mass="21824">MPFAQLPVDIVLQLLRFLPPYPLRQLACAARTLHQAADREIRQRYESMSPTTIARLPLLPHECSEAAAGTSNTRLSWVHLRRSFWSLVRNVCHVCGDASVYLVPHPLEFYALCHPCQGRWEHRQTLMTVSEIDTAYGLVEDGLLRDLPSGWVRSCDLELVTQSRSHAATTRMCRRFIATVLASPLTENEATW</sequence>
<name>A0A4P9XJP8_9FUNG</name>
<dbReference type="InterPro" id="IPR036047">
    <property type="entry name" value="F-box-like_dom_sf"/>
</dbReference>
<dbReference type="PROSITE" id="PS50181">
    <property type="entry name" value="FBOX"/>
    <property type="match status" value="1"/>
</dbReference>
<reference evidence="3" key="1">
    <citation type="journal article" date="2018" name="Nat. Microbiol.">
        <title>Leveraging single-cell genomics to expand the fungal tree of life.</title>
        <authorList>
            <person name="Ahrendt S.R."/>
            <person name="Quandt C.A."/>
            <person name="Ciobanu D."/>
            <person name="Clum A."/>
            <person name="Salamov A."/>
            <person name="Andreopoulos B."/>
            <person name="Cheng J.F."/>
            <person name="Woyke T."/>
            <person name="Pelin A."/>
            <person name="Henrissat B."/>
            <person name="Reynolds N.K."/>
            <person name="Benny G.L."/>
            <person name="Smith M.E."/>
            <person name="James T.Y."/>
            <person name="Grigoriev I.V."/>
        </authorList>
    </citation>
    <scope>NUCLEOTIDE SEQUENCE [LARGE SCALE GENOMIC DNA]</scope>
    <source>
        <strain evidence="3">RSA 1356</strain>
    </source>
</reference>
<dbReference type="AlphaFoldDB" id="A0A4P9XJP8"/>
<accession>A0A4P9XJP8</accession>
<gene>
    <name evidence="2" type="ORF">THASP1DRAFT_32564</name>
</gene>
<evidence type="ECO:0000313" key="3">
    <source>
        <dbReference type="Proteomes" id="UP000271241"/>
    </source>
</evidence>
<proteinExistence type="predicted"/>
<protein>
    <recommendedName>
        <fullName evidence="1">F-box domain-containing protein</fullName>
    </recommendedName>
</protein>
<evidence type="ECO:0000313" key="2">
    <source>
        <dbReference type="EMBL" id="RKP05601.1"/>
    </source>
</evidence>
<dbReference type="InterPro" id="IPR001810">
    <property type="entry name" value="F-box_dom"/>
</dbReference>